<comment type="cofactor">
    <cofactor evidence="2">
        <name>Ca(2+)</name>
        <dbReference type="ChEBI" id="CHEBI:29108"/>
    </cofactor>
</comment>
<sequence length="132" mass="15204">MPGTKWCGLGDQAKHYNDLGEYADVDRCCRDHDHCPTRMRSMRVAYGLMNFSLYTISHCRCDEAFYKCLKKTKSSLSDLIGNIYFNVMQTACIDTAKPCKSKFDPFCADSIFFKGRPKSEPRIVFVPNKLEY</sequence>
<evidence type="ECO:0000256" key="13">
    <source>
        <dbReference type="ARBA" id="ARBA00023145"/>
    </source>
</evidence>
<evidence type="ECO:0000256" key="4">
    <source>
        <dbReference type="ARBA" id="ARBA00009659"/>
    </source>
</evidence>
<keyword evidence="13" id="KW-0865">Zymogen</keyword>
<dbReference type="GO" id="GO:0005576">
    <property type="term" value="C:extracellular region"/>
    <property type="evidence" value="ECO:0007669"/>
    <property type="project" value="UniProtKB-SubCell"/>
</dbReference>
<evidence type="ECO:0000256" key="3">
    <source>
        <dbReference type="ARBA" id="ARBA00004613"/>
    </source>
</evidence>
<dbReference type="SUPFAM" id="SSF48619">
    <property type="entry name" value="Phospholipase A2, PLA2"/>
    <property type="match status" value="1"/>
</dbReference>
<dbReference type="InterPro" id="IPR036444">
    <property type="entry name" value="PLipase_A2_dom_sf"/>
</dbReference>
<keyword evidence="12" id="KW-0443">Lipid metabolism</keyword>
<dbReference type="EC" id="3.1.1.4" evidence="5"/>
<dbReference type="FunFam" id="1.20.90.10:FF:000002">
    <property type="entry name" value="Phospholipase A2 group III"/>
    <property type="match status" value="1"/>
</dbReference>
<evidence type="ECO:0000259" key="16">
    <source>
        <dbReference type="Pfam" id="PF05826"/>
    </source>
</evidence>
<feature type="domain" description="Phospholipase A2-like central" evidence="16">
    <location>
        <begin position="1"/>
        <end position="95"/>
    </location>
</feature>
<dbReference type="InterPro" id="IPR016090">
    <property type="entry name" value="PLA2-like_dom"/>
</dbReference>
<evidence type="ECO:0000256" key="2">
    <source>
        <dbReference type="ARBA" id="ARBA00001913"/>
    </source>
</evidence>
<evidence type="ECO:0000256" key="9">
    <source>
        <dbReference type="ARBA" id="ARBA00022801"/>
    </source>
</evidence>
<evidence type="ECO:0000256" key="10">
    <source>
        <dbReference type="ARBA" id="ARBA00022837"/>
    </source>
</evidence>
<dbReference type="Gene3D" id="1.20.90.10">
    <property type="entry name" value="Phospholipase A2 domain"/>
    <property type="match status" value="1"/>
</dbReference>
<evidence type="ECO:0000256" key="1">
    <source>
        <dbReference type="ARBA" id="ARBA00001604"/>
    </source>
</evidence>
<evidence type="ECO:0000313" key="17">
    <source>
        <dbReference type="EnsemblMetazoa" id="tetur17g01110.1"/>
    </source>
</evidence>
<keyword evidence="11" id="KW-0442">Lipid degradation</keyword>
<comment type="similarity">
    <text evidence="4">Belongs to the phospholipase A2 family. Group III subfamily.</text>
</comment>
<keyword evidence="14" id="KW-1015">Disulfide bond</keyword>
<dbReference type="EnsemblMetazoa" id="tetur17g01110.1">
    <property type="protein sequence ID" value="tetur17g01110.1"/>
    <property type="gene ID" value="tetur17g01110"/>
</dbReference>
<keyword evidence="7" id="KW-0964">Secreted</keyword>
<comment type="catalytic activity">
    <reaction evidence="1">
        <text>a 1,2-diacyl-sn-glycero-3-phosphocholine + H2O = a 1-acyl-sn-glycero-3-phosphocholine + a fatty acid + H(+)</text>
        <dbReference type="Rhea" id="RHEA:15801"/>
        <dbReference type="ChEBI" id="CHEBI:15377"/>
        <dbReference type="ChEBI" id="CHEBI:15378"/>
        <dbReference type="ChEBI" id="CHEBI:28868"/>
        <dbReference type="ChEBI" id="CHEBI:57643"/>
        <dbReference type="ChEBI" id="CHEBI:58168"/>
        <dbReference type="EC" id="3.1.1.4"/>
    </reaction>
</comment>
<evidence type="ECO:0000256" key="14">
    <source>
        <dbReference type="ARBA" id="ARBA00023157"/>
    </source>
</evidence>
<proteinExistence type="inferred from homology"/>
<dbReference type="GO" id="GO:0046872">
    <property type="term" value="F:metal ion binding"/>
    <property type="evidence" value="ECO:0007669"/>
    <property type="project" value="UniProtKB-KW"/>
</dbReference>
<dbReference type="GO" id="GO:0050482">
    <property type="term" value="P:arachidonate secretion"/>
    <property type="evidence" value="ECO:0007669"/>
    <property type="project" value="InterPro"/>
</dbReference>
<dbReference type="GO" id="GO:0016042">
    <property type="term" value="P:lipid catabolic process"/>
    <property type="evidence" value="ECO:0007669"/>
    <property type="project" value="UniProtKB-KW"/>
</dbReference>
<protein>
    <recommendedName>
        <fullName evidence="6">Phospholipase A2</fullName>
        <ecNumber evidence="5">3.1.1.4</ecNumber>
    </recommendedName>
    <alternativeName>
        <fullName evidence="15">Phosphatidylcholine 2-acylhydrolase</fullName>
    </alternativeName>
</protein>
<dbReference type="STRING" id="32264.T1KPN2"/>
<dbReference type="GO" id="GO:0006644">
    <property type="term" value="P:phospholipid metabolic process"/>
    <property type="evidence" value="ECO:0007669"/>
    <property type="project" value="InterPro"/>
</dbReference>
<dbReference type="EMBL" id="CAEY01000333">
    <property type="status" value="NOT_ANNOTATED_CDS"/>
    <property type="molecule type" value="Genomic_DNA"/>
</dbReference>
<evidence type="ECO:0000313" key="18">
    <source>
        <dbReference type="Proteomes" id="UP000015104"/>
    </source>
</evidence>
<evidence type="ECO:0000256" key="7">
    <source>
        <dbReference type="ARBA" id="ARBA00022525"/>
    </source>
</evidence>
<dbReference type="Proteomes" id="UP000015104">
    <property type="component" value="Unassembled WGS sequence"/>
</dbReference>
<organism evidence="17 18">
    <name type="scientific">Tetranychus urticae</name>
    <name type="common">Two-spotted spider mite</name>
    <dbReference type="NCBI Taxonomy" id="32264"/>
    <lineage>
        <taxon>Eukaryota</taxon>
        <taxon>Metazoa</taxon>
        <taxon>Ecdysozoa</taxon>
        <taxon>Arthropoda</taxon>
        <taxon>Chelicerata</taxon>
        <taxon>Arachnida</taxon>
        <taxon>Acari</taxon>
        <taxon>Acariformes</taxon>
        <taxon>Trombidiformes</taxon>
        <taxon>Prostigmata</taxon>
        <taxon>Eleutherengona</taxon>
        <taxon>Raphignathae</taxon>
        <taxon>Tetranychoidea</taxon>
        <taxon>Tetranychidae</taxon>
        <taxon>Tetranychus</taxon>
    </lineage>
</organism>
<accession>T1KPN2</accession>
<name>T1KPN2_TETUR</name>
<keyword evidence="8" id="KW-0479">Metal-binding</keyword>
<dbReference type="eggNOG" id="ENOG502QTYI">
    <property type="taxonomic scope" value="Eukaryota"/>
</dbReference>
<evidence type="ECO:0000256" key="6">
    <source>
        <dbReference type="ARBA" id="ARBA00021721"/>
    </source>
</evidence>
<evidence type="ECO:0000256" key="15">
    <source>
        <dbReference type="ARBA" id="ARBA00029903"/>
    </source>
</evidence>
<keyword evidence="18" id="KW-1185">Reference proteome</keyword>
<evidence type="ECO:0000256" key="12">
    <source>
        <dbReference type="ARBA" id="ARBA00023098"/>
    </source>
</evidence>
<dbReference type="PANTHER" id="PTHR12253">
    <property type="entry name" value="RH14732P"/>
    <property type="match status" value="1"/>
</dbReference>
<dbReference type="InterPro" id="IPR033113">
    <property type="entry name" value="PLA2_histidine"/>
</dbReference>
<keyword evidence="10" id="KW-0106">Calcium</keyword>
<dbReference type="AlphaFoldDB" id="T1KPN2"/>
<dbReference type="GO" id="GO:0004623">
    <property type="term" value="F:phospholipase A2 activity"/>
    <property type="evidence" value="ECO:0007669"/>
    <property type="project" value="UniProtKB-EC"/>
</dbReference>
<reference evidence="18" key="1">
    <citation type="submission" date="2011-08" db="EMBL/GenBank/DDBJ databases">
        <authorList>
            <person name="Rombauts S."/>
        </authorList>
    </citation>
    <scope>NUCLEOTIDE SEQUENCE</scope>
    <source>
        <strain evidence="18">London</strain>
    </source>
</reference>
<dbReference type="HOGENOM" id="CLU_118255_2_0_1"/>
<reference evidence="17" key="2">
    <citation type="submission" date="2015-06" db="UniProtKB">
        <authorList>
            <consortium name="EnsemblMetazoa"/>
        </authorList>
    </citation>
    <scope>IDENTIFICATION</scope>
</reference>
<evidence type="ECO:0000256" key="11">
    <source>
        <dbReference type="ARBA" id="ARBA00022963"/>
    </source>
</evidence>
<keyword evidence="9" id="KW-0378">Hydrolase</keyword>
<comment type="subcellular location">
    <subcellularLocation>
        <location evidence="3">Secreted</location>
    </subcellularLocation>
</comment>
<dbReference type="PROSITE" id="PS00118">
    <property type="entry name" value="PA2_HIS"/>
    <property type="match status" value="1"/>
</dbReference>
<dbReference type="Pfam" id="PF05826">
    <property type="entry name" value="Phospholip_A2_2"/>
    <property type="match status" value="1"/>
</dbReference>
<evidence type="ECO:0000256" key="8">
    <source>
        <dbReference type="ARBA" id="ARBA00022723"/>
    </source>
</evidence>
<evidence type="ECO:0000256" key="5">
    <source>
        <dbReference type="ARBA" id="ARBA00013278"/>
    </source>
</evidence>